<dbReference type="GeneID" id="109536879"/>
<evidence type="ECO:0000313" key="2">
    <source>
        <dbReference type="EnsemblMetazoa" id="XP_019758885.1"/>
    </source>
</evidence>
<dbReference type="EnsemblMetazoa" id="XM_019903326.1">
    <property type="protein sequence ID" value="XP_019758885.1"/>
    <property type="gene ID" value="LOC109536879"/>
</dbReference>
<keyword evidence="3" id="KW-1185">Reference proteome</keyword>
<reference evidence="3" key="1">
    <citation type="journal article" date="2013" name="Genome Biol.">
        <title>Draft genome of the mountain pine beetle, Dendroctonus ponderosae Hopkins, a major forest pest.</title>
        <authorList>
            <person name="Keeling C.I."/>
            <person name="Yuen M.M."/>
            <person name="Liao N.Y."/>
            <person name="Docking T.R."/>
            <person name="Chan S.K."/>
            <person name="Taylor G.A."/>
            <person name="Palmquist D.L."/>
            <person name="Jackman S.D."/>
            <person name="Nguyen A."/>
            <person name="Li M."/>
            <person name="Henderson H."/>
            <person name="Janes J.K."/>
            <person name="Zhao Y."/>
            <person name="Pandoh P."/>
            <person name="Moore R."/>
            <person name="Sperling F.A."/>
            <person name="Huber D.P."/>
            <person name="Birol I."/>
            <person name="Jones S.J."/>
            <person name="Bohlmann J."/>
        </authorList>
    </citation>
    <scope>NUCLEOTIDE SEQUENCE</scope>
</reference>
<keyword evidence="1" id="KW-1133">Transmembrane helix</keyword>
<keyword evidence="1" id="KW-0812">Transmembrane</keyword>
<organism evidence="2 3">
    <name type="scientific">Dendroctonus ponderosae</name>
    <name type="common">Mountain pine beetle</name>
    <dbReference type="NCBI Taxonomy" id="77166"/>
    <lineage>
        <taxon>Eukaryota</taxon>
        <taxon>Metazoa</taxon>
        <taxon>Ecdysozoa</taxon>
        <taxon>Arthropoda</taxon>
        <taxon>Hexapoda</taxon>
        <taxon>Insecta</taxon>
        <taxon>Pterygota</taxon>
        <taxon>Neoptera</taxon>
        <taxon>Endopterygota</taxon>
        <taxon>Coleoptera</taxon>
        <taxon>Polyphaga</taxon>
        <taxon>Cucujiformia</taxon>
        <taxon>Curculionidae</taxon>
        <taxon>Scolytinae</taxon>
        <taxon>Dendroctonus</taxon>
    </lineage>
</organism>
<evidence type="ECO:0000256" key="1">
    <source>
        <dbReference type="SAM" id="Phobius"/>
    </source>
</evidence>
<dbReference type="AlphaFoldDB" id="A0AAR5PCU0"/>
<sequence>MFGNDKPDSSICLEKMLKGYKRRELLKFFAFYLQFVSVGTALCSDNSANYTEKMSEKLINVRRSRLISFNEEGDIRIELDFNVPFITLPIKKSMDMAKTSMVNLNVGALALTGVILFGSVVALPIILTLLNKKGAIPAKNPFTMLYSKNERQRSETSHLWKYLTEIDNSLLENDIDVTSCSQRITCWTVKKSSQKVAEGKRYSSK</sequence>
<feature type="transmembrane region" description="Helical" evidence="1">
    <location>
        <begin position="106"/>
        <end position="130"/>
    </location>
</feature>
<reference evidence="2" key="2">
    <citation type="submission" date="2024-08" db="UniProtKB">
        <authorList>
            <consortium name="EnsemblMetazoa"/>
        </authorList>
    </citation>
    <scope>IDENTIFICATION</scope>
</reference>
<accession>A0AAR5PCU0</accession>
<feature type="transmembrane region" description="Helical" evidence="1">
    <location>
        <begin position="25"/>
        <end position="42"/>
    </location>
</feature>
<dbReference type="KEGG" id="dpa:109536879"/>
<dbReference type="Proteomes" id="UP000019118">
    <property type="component" value="Unassembled WGS sequence"/>
</dbReference>
<proteinExistence type="predicted"/>
<name>A0AAR5PCU0_DENPD</name>
<evidence type="ECO:0000313" key="3">
    <source>
        <dbReference type="Proteomes" id="UP000019118"/>
    </source>
</evidence>
<keyword evidence="1" id="KW-0472">Membrane</keyword>
<protein>
    <submittedName>
        <fullName evidence="2">Uncharacterized protein</fullName>
    </submittedName>
</protein>